<keyword evidence="4 6" id="KW-1133">Transmembrane helix</keyword>
<organism evidence="7 8">
    <name type="scientific">Aquabacterium soli</name>
    <dbReference type="NCBI Taxonomy" id="2493092"/>
    <lineage>
        <taxon>Bacteria</taxon>
        <taxon>Pseudomonadati</taxon>
        <taxon>Pseudomonadota</taxon>
        <taxon>Betaproteobacteria</taxon>
        <taxon>Burkholderiales</taxon>
        <taxon>Aquabacterium</taxon>
    </lineage>
</organism>
<sequence length="185" mass="19887">MFDALWVSTTAVTLAEMGDKTQLLALMLAARWRKPWSIVAGIAVATVVNHALAGALGAWLTQWLVPDALRWIVGGSFLVVAAWMLIPDKLDDDEIKLPPGGVFIATVVAFFLAEMGDKTQVATVVLAARFDSLWQVVAGTTAGMLLANAPVVFMGDKLTRQLPLVWINRGAAVVFALLGVVTLMW</sequence>
<feature type="transmembrane region" description="Helical" evidence="6">
    <location>
        <begin position="36"/>
        <end position="56"/>
    </location>
</feature>
<comment type="caution">
    <text evidence="7">The sequence shown here is derived from an EMBL/GenBank/DDBJ whole genome shotgun (WGS) entry which is preliminary data.</text>
</comment>
<keyword evidence="5 6" id="KW-0472">Membrane</keyword>
<evidence type="ECO:0000256" key="1">
    <source>
        <dbReference type="ARBA" id="ARBA00004141"/>
    </source>
</evidence>
<feature type="transmembrane region" description="Helical" evidence="6">
    <location>
        <begin position="166"/>
        <end position="184"/>
    </location>
</feature>
<accession>A0A3R8TUB6</accession>
<dbReference type="PANTHER" id="PTHR12608:SF1">
    <property type="entry name" value="TRANSMEMBRANE PROTEIN 165"/>
    <property type="match status" value="1"/>
</dbReference>
<evidence type="ECO:0000256" key="5">
    <source>
        <dbReference type="ARBA" id="ARBA00023136"/>
    </source>
</evidence>
<dbReference type="OrthoDB" id="9801356at2"/>
<evidence type="ECO:0000256" key="2">
    <source>
        <dbReference type="ARBA" id="ARBA00009190"/>
    </source>
</evidence>
<reference evidence="7 8" key="1">
    <citation type="submission" date="2018-12" db="EMBL/GenBank/DDBJ databases">
        <title>The whole draft genome of Aquabacterium sp. SJQ9.</title>
        <authorList>
            <person name="Sun L."/>
            <person name="Gao X."/>
            <person name="Chen W."/>
            <person name="Huang K."/>
        </authorList>
    </citation>
    <scope>NUCLEOTIDE SEQUENCE [LARGE SCALE GENOMIC DNA]</scope>
    <source>
        <strain evidence="7 8">SJQ9</strain>
    </source>
</reference>
<dbReference type="PANTHER" id="PTHR12608">
    <property type="entry name" value="TRANSMEMBRANE PROTEIN HTP-1 RELATED"/>
    <property type="match status" value="1"/>
</dbReference>
<evidence type="ECO:0000313" key="8">
    <source>
        <dbReference type="Proteomes" id="UP000269265"/>
    </source>
</evidence>
<feature type="transmembrane region" description="Helical" evidence="6">
    <location>
        <begin position="68"/>
        <end position="85"/>
    </location>
</feature>
<evidence type="ECO:0000313" key="7">
    <source>
        <dbReference type="EMBL" id="RRS04926.1"/>
    </source>
</evidence>
<dbReference type="InterPro" id="IPR001727">
    <property type="entry name" value="GDT1-like"/>
</dbReference>
<keyword evidence="8" id="KW-1185">Reference proteome</keyword>
<dbReference type="Proteomes" id="UP000269265">
    <property type="component" value="Unassembled WGS sequence"/>
</dbReference>
<feature type="transmembrane region" description="Helical" evidence="6">
    <location>
        <begin position="97"/>
        <end position="113"/>
    </location>
</feature>
<comment type="similarity">
    <text evidence="2 6">Belongs to the GDT1 family.</text>
</comment>
<comment type="subcellular location">
    <subcellularLocation>
        <location evidence="1 6">Membrane</location>
        <topology evidence="1 6">Multi-pass membrane protein</topology>
    </subcellularLocation>
</comment>
<dbReference type="EMBL" id="RSED01000005">
    <property type="protein sequence ID" value="RRS04926.1"/>
    <property type="molecule type" value="Genomic_DNA"/>
</dbReference>
<dbReference type="GO" id="GO:0016020">
    <property type="term" value="C:membrane"/>
    <property type="evidence" value="ECO:0007669"/>
    <property type="project" value="UniProtKB-SubCell"/>
</dbReference>
<evidence type="ECO:0000256" key="6">
    <source>
        <dbReference type="RuleBase" id="RU365102"/>
    </source>
</evidence>
<name>A0A3R8TUB6_9BURK</name>
<proteinExistence type="inferred from homology"/>
<evidence type="ECO:0000256" key="3">
    <source>
        <dbReference type="ARBA" id="ARBA00022692"/>
    </source>
</evidence>
<gene>
    <name evidence="7" type="ORF">EIP75_08105</name>
</gene>
<protein>
    <recommendedName>
        <fullName evidence="6">GDT1 family protein</fullName>
    </recommendedName>
</protein>
<dbReference type="Pfam" id="PF01169">
    <property type="entry name" value="GDT1"/>
    <property type="match status" value="2"/>
</dbReference>
<evidence type="ECO:0000256" key="4">
    <source>
        <dbReference type="ARBA" id="ARBA00022989"/>
    </source>
</evidence>
<feature type="transmembrane region" description="Helical" evidence="6">
    <location>
        <begin position="133"/>
        <end position="154"/>
    </location>
</feature>
<keyword evidence="3 6" id="KW-0812">Transmembrane</keyword>
<dbReference type="GO" id="GO:0046873">
    <property type="term" value="F:metal ion transmembrane transporter activity"/>
    <property type="evidence" value="ECO:0007669"/>
    <property type="project" value="InterPro"/>
</dbReference>
<dbReference type="RefSeq" id="WP_125242744.1">
    <property type="nucleotide sequence ID" value="NZ_RSED01000005.1"/>
</dbReference>
<dbReference type="AlphaFoldDB" id="A0A3R8TUB6"/>